<comment type="caution">
    <text evidence="1">The sequence shown here is derived from an EMBL/GenBank/DDBJ whole genome shotgun (WGS) entry which is preliminary data.</text>
</comment>
<accession>A0ABD7V156</accession>
<dbReference type="GeneID" id="60749601"/>
<dbReference type="Proteomes" id="UP000360750">
    <property type="component" value="Unassembled WGS sequence"/>
</dbReference>
<dbReference type="RefSeq" id="WP_131733934.1">
    <property type="nucleotide sequence ID" value="NZ_CAACYD010000006.1"/>
</dbReference>
<gene>
    <name evidence="1" type="ORF">NCTC8139_01583</name>
</gene>
<sequence>MYDDLLHDILDRGVITPRLTAVRLGEKALSYGELAGRIDEYDNVCSLHGLSHNSAFYAALMNCVPTLNDIESIEERMRVIGEVEAWLGRRLGDSHGTRSHLRAVS</sequence>
<name>A0ABD7V156_9ACTN</name>
<protein>
    <submittedName>
        <fullName evidence="1">Uncharacterized protein</fullName>
    </submittedName>
</protein>
<evidence type="ECO:0000313" key="2">
    <source>
        <dbReference type="Proteomes" id="UP000360750"/>
    </source>
</evidence>
<reference evidence="1 2" key="1">
    <citation type="submission" date="2019-02" db="EMBL/GenBank/DDBJ databases">
        <authorList>
            <consortium name="Pathogen Informatics"/>
        </authorList>
    </citation>
    <scope>NUCLEOTIDE SEQUENCE [LARGE SCALE GENOMIC DNA]</scope>
    <source>
        <strain evidence="1 2">3012STDY6756503</strain>
    </source>
</reference>
<dbReference type="EMBL" id="CAACYD010000006">
    <property type="protein sequence ID" value="VFA88041.1"/>
    <property type="molecule type" value="Genomic_DNA"/>
</dbReference>
<organism evidence="1 2">
    <name type="scientific">Gordonia paraffinivorans</name>
    <dbReference type="NCBI Taxonomy" id="175628"/>
    <lineage>
        <taxon>Bacteria</taxon>
        <taxon>Bacillati</taxon>
        <taxon>Actinomycetota</taxon>
        <taxon>Actinomycetes</taxon>
        <taxon>Mycobacteriales</taxon>
        <taxon>Gordoniaceae</taxon>
        <taxon>Gordonia</taxon>
    </lineage>
</organism>
<dbReference type="AlphaFoldDB" id="A0ABD7V156"/>
<evidence type="ECO:0000313" key="1">
    <source>
        <dbReference type="EMBL" id="VFA88041.1"/>
    </source>
</evidence>
<proteinExistence type="predicted"/>